<dbReference type="InterPro" id="IPR015422">
    <property type="entry name" value="PyrdxlP-dep_Trfase_small"/>
</dbReference>
<keyword evidence="2" id="KW-0032">Aminotransferase</keyword>
<organism evidence="2 3">
    <name type="scientific">Corynebacterium marinum DSM 44953</name>
    <dbReference type="NCBI Taxonomy" id="1224162"/>
    <lineage>
        <taxon>Bacteria</taxon>
        <taxon>Bacillati</taxon>
        <taxon>Actinomycetota</taxon>
        <taxon>Actinomycetes</taxon>
        <taxon>Mycobacteriales</taxon>
        <taxon>Corynebacteriaceae</taxon>
        <taxon>Corynebacterium</taxon>
    </lineage>
</organism>
<dbReference type="Pfam" id="PF00266">
    <property type="entry name" value="Aminotran_5"/>
    <property type="match status" value="1"/>
</dbReference>
<proteinExistence type="predicted"/>
<dbReference type="PANTHER" id="PTHR43586:SF21">
    <property type="entry name" value="PYRIDOXAL PHOSPHATE (PLP)-DEPENDENT ASPARTATE AMINOTRANSFERASE SUPERFAMILY"/>
    <property type="match status" value="1"/>
</dbReference>
<name>A0A0B6TCZ2_9CORY</name>
<dbReference type="InterPro" id="IPR015424">
    <property type="entry name" value="PyrdxlP-dep_Trfase"/>
</dbReference>
<dbReference type="Gene3D" id="3.40.640.10">
    <property type="entry name" value="Type I PLP-dependent aspartate aminotransferase-like (Major domain)"/>
    <property type="match status" value="1"/>
</dbReference>
<dbReference type="HOGENOM" id="CLU_003433_2_2_11"/>
<evidence type="ECO:0000259" key="1">
    <source>
        <dbReference type="Pfam" id="PF00266"/>
    </source>
</evidence>
<keyword evidence="2" id="KW-0808">Transferase</keyword>
<dbReference type="EMBL" id="CP007790">
    <property type="protein sequence ID" value="AJK67807.1"/>
    <property type="molecule type" value="Genomic_DNA"/>
</dbReference>
<dbReference type="GO" id="GO:0008483">
    <property type="term" value="F:transaminase activity"/>
    <property type="evidence" value="ECO:0007669"/>
    <property type="project" value="UniProtKB-KW"/>
</dbReference>
<dbReference type="InterPro" id="IPR015421">
    <property type="entry name" value="PyrdxlP-dep_Trfase_major"/>
</dbReference>
<dbReference type="SUPFAM" id="SSF53383">
    <property type="entry name" value="PLP-dependent transferases"/>
    <property type="match status" value="1"/>
</dbReference>
<evidence type="ECO:0000313" key="3">
    <source>
        <dbReference type="Proteomes" id="UP000031928"/>
    </source>
</evidence>
<feature type="domain" description="Aminotransferase class V" evidence="1">
    <location>
        <begin position="58"/>
        <end position="239"/>
    </location>
</feature>
<dbReference type="OrthoDB" id="7592443at2"/>
<dbReference type="STRING" id="1224162.B840_00835"/>
<gene>
    <name evidence="2" type="ORF">B840_00835</name>
</gene>
<sequence>MAYDVARVRGQYVSLGDGWTYLNAHQCPQIPERVSAAVSRSFRLATGVAEVEKSSGSHSRVHEPGRLEGSLLLDAARTAVADLCGATPDRVILGPSLPALYVSLARAMRPLLRATSSVVLSGLDEPDLVAPFEETGARIRRAQPDLGTGTLPASQYSELVDGSTRLVALSAAQRYLGTVAPVAEIVEHTRSRSRAWVLVDASSYAPYRPLDVSDWDADIVALDVAALGGPQVSALVFRDTAMFRRLNPVLETPVAPALAGGVPTLVDVIADQTSPGGTRRTRLQRAMREMSGYLTSLTGELQQFLGALPAVHILGVTGEAGDGGRSDRIPRLSFAVRGVPARTVHQRLLDNGLVTTILPLARLFADMGVDEVGGAVTISLSPYTARHDLEHLTRVVASLA</sequence>
<evidence type="ECO:0000313" key="2">
    <source>
        <dbReference type="EMBL" id="AJK67807.1"/>
    </source>
</evidence>
<dbReference type="KEGG" id="cmq:B840_00835"/>
<reference evidence="2 3" key="1">
    <citation type="submission" date="2014-05" db="EMBL/GenBank/DDBJ databases">
        <title>Complete genome sequence of Corynebacterium marinum DSM 44953.</title>
        <authorList>
            <person name="Schaffert L."/>
            <person name="Albersmeier A."/>
            <person name="Kalinowski J."/>
            <person name="Ruckert C."/>
        </authorList>
    </citation>
    <scope>NUCLEOTIDE SEQUENCE [LARGE SCALE GENOMIC DNA]</scope>
    <source>
        <strain evidence="2 3">DSM 44953</strain>
    </source>
</reference>
<accession>A0A0B6TCZ2</accession>
<protein>
    <submittedName>
        <fullName evidence="2">Aminotransferase</fullName>
    </submittedName>
</protein>
<dbReference type="Gene3D" id="3.90.1150.10">
    <property type="entry name" value="Aspartate Aminotransferase, domain 1"/>
    <property type="match status" value="1"/>
</dbReference>
<dbReference type="InterPro" id="IPR000192">
    <property type="entry name" value="Aminotrans_V_dom"/>
</dbReference>
<dbReference type="Proteomes" id="UP000031928">
    <property type="component" value="Chromosome"/>
</dbReference>
<keyword evidence="3" id="KW-1185">Reference proteome</keyword>
<dbReference type="AlphaFoldDB" id="A0A0B6TCZ2"/>
<dbReference type="RefSeq" id="WP_042620556.1">
    <property type="nucleotide sequence ID" value="NZ_CP007790.1"/>
</dbReference>
<dbReference type="PANTHER" id="PTHR43586">
    <property type="entry name" value="CYSTEINE DESULFURASE"/>
    <property type="match status" value="1"/>
</dbReference>